<proteinExistence type="predicted"/>
<evidence type="ECO:0000313" key="3">
    <source>
        <dbReference type="EMBL" id="KRX10623.1"/>
    </source>
</evidence>
<gene>
    <name evidence="3" type="ORF">PPERSA_05443</name>
</gene>
<reference evidence="3 4" key="1">
    <citation type="journal article" date="2015" name="Sci. Rep.">
        <title>Genome of the facultative scuticociliatosis pathogen Pseudocohnilembus persalinus provides insight into its virulence through horizontal gene transfer.</title>
        <authorList>
            <person name="Xiong J."/>
            <person name="Wang G."/>
            <person name="Cheng J."/>
            <person name="Tian M."/>
            <person name="Pan X."/>
            <person name="Warren A."/>
            <person name="Jiang C."/>
            <person name="Yuan D."/>
            <person name="Miao W."/>
        </authorList>
    </citation>
    <scope>NUCLEOTIDE SEQUENCE [LARGE SCALE GENOMIC DNA]</scope>
    <source>
        <strain evidence="3">36N120E</strain>
    </source>
</reference>
<accession>A0A0V0R808</accession>
<keyword evidence="1" id="KW-0175">Coiled coil</keyword>
<protein>
    <submittedName>
        <fullName evidence="3">Uncharacterized protein</fullName>
    </submittedName>
</protein>
<dbReference type="Proteomes" id="UP000054937">
    <property type="component" value="Unassembled WGS sequence"/>
</dbReference>
<feature type="compositionally biased region" description="Polar residues" evidence="2">
    <location>
        <begin position="512"/>
        <end position="526"/>
    </location>
</feature>
<name>A0A0V0R808_PSEPJ</name>
<feature type="region of interest" description="Disordered" evidence="2">
    <location>
        <begin position="826"/>
        <end position="845"/>
    </location>
</feature>
<feature type="coiled-coil region" evidence="1">
    <location>
        <begin position="268"/>
        <end position="412"/>
    </location>
</feature>
<organism evidence="3 4">
    <name type="scientific">Pseudocohnilembus persalinus</name>
    <name type="common">Ciliate</name>
    <dbReference type="NCBI Taxonomy" id="266149"/>
    <lineage>
        <taxon>Eukaryota</taxon>
        <taxon>Sar</taxon>
        <taxon>Alveolata</taxon>
        <taxon>Ciliophora</taxon>
        <taxon>Intramacronucleata</taxon>
        <taxon>Oligohymenophorea</taxon>
        <taxon>Scuticociliatia</taxon>
        <taxon>Philasterida</taxon>
        <taxon>Pseudocohnilembidae</taxon>
        <taxon>Pseudocohnilembus</taxon>
    </lineage>
</organism>
<feature type="region of interest" description="Disordered" evidence="2">
    <location>
        <begin position="596"/>
        <end position="623"/>
    </location>
</feature>
<dbReference type="InParanoid" id="A0A0V0R808"/>
<evidence type="ECO:0000256" key="1">
    <source>
        <dbReference type="SAM" id="Coils"/>
    </source>
</evidence>
<dbReference type="OMA" id="INYIRTS"/>
<feature type="coiled-coil region" evidence="1">
    <location>
        <begin position="720"/>
        <end position="757"/>
    </location>
</feature>
<keyword evidence="4" id="KW-1185">Reference proteome</keyword>
<evidence type="ECO:0000313" key="4">
    <source>
        <dbReference type="Proteomes" id="UP000054937"/>
    </source>
</evidence>
<feature type="region of interest" description="Disordered" evidence="2">
    <location>
        <begin position="436"/>
        <end position="474"/>
    </location>
</feature>
<feature type="compositionally biased region" description="Polar residues" evidence="2">
    <location>
        <begin position="444"/>
        <end position="474"/>
    </location>
</feature>
<feature type="region of interest" description="Disordered" evidence="2">
    <location>
        <begin position="512"/>
        <end position="540"/>
    </location>
</feature>
<sequence length="1315" mass="155149">MTYQYDNTCTLQQNQNNQANSIIFDNNQDTFKLNNIENSKLNMTYQSNYNVQQVSTQNNEIKCKQQLDFLYQSAQSESIKDIVKQQQNVQNQDPTNTDYILYQKNQTLLQEKINKLLKEKEEIQEKFEQQKTENQKLIQTFENIKFQHNFGKSEQKQDQILLAQVENQQEQILQLKNENKQISDLLKQTDSSIYEKYFLFKSEMEEKIFNLQNQLDKEKQMNLENTQNNKICQKILDEINSIQNDNQNENGNQNFNQDSMNLNWQQQYFLKLKQNKEIENQIAELKEQIEEITEKYDKDTQKLKRHREEAYDKIKHLQKDRKIMKNQLVDQNILYDKICSLEKKNQKLQEIQEDNDKLQQSIQETNEMEKNNKPDEIYQKLEKLYYDSRSSLEQERLKNQELRKQISQNKEDSQQRFGAIVKENLEKDEIIKKLHQKLKKMQGHPQSSCLSSHRYSSQHQNQNENSKQFTPHHQNNFSNIINFNLFDLSQSQNKQEKTIQTNRSIGKISYKLNQSKESMSQSLSKNKNSRKSPFAINKKKNSSNLNLANLNLLNSSVNSYSSKNHIDMLSPVSPLNLKNKKKRLSAYNHSILPAASSARKRIATQQVPRQENNRNQESEQNCKQQEQSYIYQKTENCDSQNKIYDATVLSVDLNQNFINSPQDNKNLYQRFNNENKNFKSQSHFKNLQNQQQCNNKYQNSSNSQIVSLNPSRKITTQEQVNENSNNNNNQQKNLESIQNLKKQIMNSQCQKIQLQTKNEYQNCNNNSVIKNKMNIQQQKPNQIHSSKQVSQQLRKILYEQQNNEQQQQTQQNQQQHQIQIVKSQTHQQQQLSNQKQKQKNKQKSTQFLKKSQNLLNNNNNLQTQKNIQKNQNQQNNISINDQSNTNLTNFEASFSQSVHERQKQLKNQDISNNNRNQIKENILENSKNTNNIKKNNNNNSSKKLILQQQEIQSQSQIPQYKNNNNYINNRNINDNDDIKQKQTINYIRTSHKDFQKNVFLGHHEFPLEQSTPIPIENNVEQKSQNVTQSNVSQNQNQVHQVIKYHTTTSQSSINITQKVPNFLKKQKSIDQEKPFLTQKDEEIQINRQNQQDNLNQIKFQTQQSFYCEDDEKGQGISLSDLNESFALKKNKSKGMIQKKSSIYNKSSLNLQQKQSTQIQQQQQYLKSEASTSSSKMKIQIPLSCKKNNDSRANSYIKNQYNFQKSKSISSQNHFNPKQISTKKQKQQNIIINNKDSLQNSQNPQNQAIIKENKENYPANVYQGLNLQKNDSNYNKIEINNITNTNNYQDNNLILPNHAQTTKNNYKVRNLNFFNV</sequence>
<evidence type="ECO:0000256" key="2">
    <source>
        <dbReference type="SAM" id="MobiDB-lite"/>
    </source>
</evidence>
<feature type="coiled-coil region" evidence="1">
    <location>
        <begin position="106"/>
        <end position="221"/>
    </location>
</feature>
<comment type="caution">
    <text evidence="3">The sequence shown here is derived from an EMBL/GenBank/DDBJ whole genome shotgun (WGS) entry which is preliminary data.</text>
</comment>
<feature type="compositionally biased region" description="Low complexity" evidence="2">
    <location>
        <begin position="826"/>
        <end position="835"/>
    </location>
</feature>
<dbReference type="EMBL" id="LDAU01000025">
    <property type="protein sequence ID" value="KRX10623.1"/>
    <property type="molecule type" value="Genomic_DNA"/>
</dbReference>